<comment type="caution">
    <text evidence="1">The sequence shown here is derived from an EMBL/GenBank/DDBJ whole genome shotgun (WGS) entry which is preliminary data.</text>
</comment>
<organism evidence="1 2">
    <name type="scientific">Apilactobacillus xinyiensis</name>
    <dbReference type="NCBI Taxonomy" id="2841032"/>
    <lineage>
        <taxon>Bacteria</taxon>
        <taxon>Bacillati</taxon>
        <taxon>Bacillota</taxon>
        <taxon>Bacilli</taxon>
        <taxon>Lactobacillales</taxon>
        <taxon>Lactobacillaceae</taxon>
        <taxon>Apilactobacillus</taxon>
    </lineage>
</organism>
<sequence length="141" mass="15969">MRYVKKILLSVLLMGAFIGFLGGNPLTSQAASNKHSINATTKVPLKYQILEPSKDNTHYKLASAKYAKALKADGMVPSKKIAAGAHIRIYCDPVIKHNGYKYYLVSFFDKKYEGLYKLQNRLFPTIAIKDFNQLKNVRRVK</sequence>
<dbReference type="Proteomes" id="UP001522905">
    <property type="component" value="Unassembled WGS sequence"/>
</dbReference>
<accession>A0ABT0I239</accession>
<protein>
    <submittedName>
        <fullName evidence="1">Uncharacterized protein</fullName>
    </submittedName>
</protein>
<reference evidence="1 2" key="1">
    <citation type="submission" date="2021-11" db="EMBL/GenBank/DDBJ databases">
        <title>Comparative genomics of bee honey and flower isolates.</title>
        <authorList>
            <person name="Bechtner J.D."/>
            <person name="Gallus M.K."/>
            <person name="Ehrmann M."/>
        </authorList>
    </citation>
    <scope>NUCLEOTIDE SEQUENCE [LARGE SCALE GENOMIC DNA]</scope>
    <source>
        <strain evidence="1 2">M161</strain>
    </source>
</reference>
<dbReference type="RefSeq" id="WP_248601698.1">
    <property type="nucleotide sequence ID" value="NZ_JAJIAO010000004.1"/>
</dbReference>
<dbReference type="EMBL" id="JAJIAO010000004">
    <property type="protein sequence ID" value="MCK8624778.1"/>
    <property type="molecule type" value="Genomic_DNA"/>
</dbReference>
<gene>
    <name evidence="1" type="ORF">LNP07_04535</name>
</gene>
<evidence type="ECO:0000313" key="2">
    <source>
        <dbReference type="Proteomes" id="UP001522905"/>
    </source>
</evidence>
<keyword evidence="2" id="KW-1185">Reference proteome</keyword>
<evidence type="ECO:0000313" key="1">
    <source>
        <dbReference type="EMBL" id="MCK8624778.1"/>
    </source>
</evidence>
<name>A0ABT0I239_9LACO</name>
<proteinExistence type="predicted"/>